<feature type="domain" description="AMP-dependent synthetase/ligase" evidence="2">
    <location>
        <begin position="13"/>
        <end position="205"/>
    </location>
</feature>
<protein>
    <submittedName>
        <fullName evidence="3">Acetyl-CoA synthetase-like protein</fullName>
    </submittedName>
</protein>
<dbReference type="AlphaFoldDB" id="A0A9P6BWN0"/>
<proteinExistence type="inferred from homology"/>
<evidence type="ECO:0000259" key="2">
    <source>
        <dbReference type="Pfam" id="PF00501"/>
    </source>
</evidence>
<name>A0A9P6BWN0_9AGAR</name>
<accession>A0A9P6BWN0</accession>
<dbReference type="GO" id="GO:0006631">
    <property type="term" value="P:fatty acid metabolic process"/>
    <property type="evidence" value="ECO:0007669"/>
    <property type="project" value="TreeGrafter"/>
</dbReference>
<dbReference type="PANTHER" id="PTHR43201:SF8">
    <property type="entry name" value="ACYL-COA SYNTHETASE FAMILY MEMBER 3"/>
    <property type="match status" value="1"/>
</dbReference>
<evidence type="ECO:0000256" key="1">
    <source>
        <dbReference type="ARBA" id="ARBA00006432"/>
    </source>
</evidence>
<comment type="similarity">
    <text evidence="1">Belongs to the ATP-dependent AMP-binding enzyme family.</text>
</comment>
<gene>
    <name evidence="3" type="ORF">P691DRAFT_780041</name>
</gene>
<evidence type="ECO:0000313" key="4">
    <source>
        <dbReference type="Proteomes" id="UP000807342"/>
    </source>
</evidence>
<dbReference type="Pfam" id="PF00501">
    <property type="entry name" value="AMP-binding"/>
    <property type="match status" value="1"/>
</dbReference>
<dbReference type="EMBL" id="MU152401">
    <property type="protein sequence ID" value="KAF9440605.1"/>
    <property type="molecule type" value="Genomic_DNA"/>
</dbReference>
<dbReference type="PANTHER" id="PTHR43201">
    <property type="entry name" value="ACYL-COA SYNTHETASE"/>
    <property type="match status" value="1"/>
</dbReference>
<dbReference type="PROSITE" id="PS00455">
    <property type="entry name" value="AMP_BINDING"/>
    <property type="match status" value="1"/>
</dbReference>
<evidence type="ECO:0000313" key="3">
    <source>
        <dbReference type="EMBL" id="KAF9440605.1"/>
    </source>
</evidence>
<dbReference type="InterPro" id="IPR020845">
    <property type="entry name" value="AMP-binding_CS"/>
</dbReference>
<organism evidence="3 4">
    <name type="scientific">Macrolepiota fuliginosa MF-IS2</name>
    <dbReference type="NCBI Taxonomy" id="1400762"/>
    <lineage>
        <taxon>Eukaryota</taxon>
        <taxon>Fungi</taxon>
        <taxon>Dikarya</taxon>
        <taxon>Basidiomycota</taxon>
        <taxon>Agaricomycotina</taxon>
        <taxon>Agaricomycetes</taxon>
        <taxon>Agaricomycetidae</taxon>
        <taxon>Agaricales</taxon>
        <taxon>Agaricineae</taxon>
        <taxon>Agaricaceae</taxon>
        <taxon>Macrolepiota</taxon>
    </lineage>
</organism>
<dbReference type="Proteomes" id="UP000807342">
    <property type="component" value="Unassembled WGS sequence"/>
</dbReference>
<keyword evidence="4" id="KW-1185">Reference proteome</keyword>
<sequence>MDADDANSGKLLKNITWQELLVDVMKVAGALRKRIGDGGGVAEGERFTYALLANSGYVYYVFLLSTRNSVAGNASLMNAVKAKALLTDRKNVRVAEAITQELKNPAKLLDIVDPDRIGVEVELPTGPIEVNAVPPEEYKEIVIYLHSSGSSGHPKPIPQSHENIVNELMVIRLNINYPGAPAYCPLPFFHAVGWYCFTRWPISAGLIPTFANTKLPVTNALREPPEVVEVLKTARRVFYGAPMDRQAGRQLLEMGVPIDDLYGETEISIPCVTDLPGPLESRAEDVPYVRLNEDYYVFYWEPFDERLRELVICQTVIVADVHNEPFMRTDKNISRIGEG</sequence>
<reference evidence="3" key="1">
    <citation type="submission" date="2020-11" db="EMBL/GenBank/DDBJ databases">
        <authorList>
            <consortium name="DOE Joint Genome Institute"/>
            <person name="Ahrendt S."/>
            <person name="Riley R."/>
            <person name="Andreopoulos W."/>
            <person name="Labutti K."/>
            <person name="Pangilinan J."/>
            <person name="Ruiz-Duenas F.J."/>
            <person name="Barrasa J.M."/>
            <person name="Sanchez-Garcia M."/>
            <person name="Camarero S."/>
            <person name="Miyauchi S."/>
            <person name="Serrano A."/>
            <person name="Linde D."/>
            <person name="Babiker R."/>
            <person name="Drula E."/>
            <person name="Ayuso-Fernandez I."/>
            <person name="Pacheco R."/>
            <person name="Padilla G."/>
            <person name="Ferreira P."/>
            <person name="Barriuso J."/>
            <person name="Kellner H."/>
            <person name="Castanera R."/>
            <person name="Alfaro M."/>
            <person name="Ramirez L."/>
            <person name="Pisabarro A.G."/>
            <person name="Kuo A."/>
            <person name="Tritt A."/>
            <person name="Lipzen A."/>
            <person name="He G."/>
            <person name="Yan M."/>
            <person name="Ng V."/>
            <person name="Cullen D."/>
            <person name="Martin F."/>
            <person name="Rosso M.-N."/>
            <person name="Henrissat B."/>
            <person name="Hibbett D."/>
            <person name="Martinez A.T."/>
            <person name="Grigoriev I.V."/>
        </authorList>
    </citation>
    <scope>NUCLEOTIDE SEQUENCE</scope>
    <source>
        <strain evidence="3">MF-IS2</strain>
    </source>
</reference>
<dbReference type="InterPro" id="IPR042099">
    <property type="entry name" value="ANL_N_sf"/>
</dbReference>
<dbReference type="GO" id="GO:0031956">
    <property type="term" value="F:medium-chain fatty acid-CoA ligase activity"/>
    <property type="evidence" value="ECO:0007669"/>
    <property type="project" value="TreeGrafter"/>
</dbReference>
<dbReference type="OrthoDB" id="429813at2759"/>
<comment type="caution">
    <text evidence="3">The sequence shown here is derived from an EMBL/GenBank/DDBJ whole genome shotgun (WGS) entry which is preliminary data.</text>
</comment>
<dbReference type="Gene3D" id="3.40.50.12780">
    <property type="entry name" value="N-terminal domain of ligase-like"/>
    <property type="match status" value="1"/>
</dbReference>
<dbReference type="SUPFAM" id="SSF56801">
    <property type="entry name" value="Acetyl-CoA synthetase-like"/>
    <property type="match status" value="1"/>
</dbReference>
<dbReference type="InterPro" id="IPR000873">
    <property type="entry name" value="AMP-dep_synth/lig_dom"/>
</dbReference>